<sequence>MKLYLLLFVAVSASLLSSSVAETSSSSAREWRYDVFLSFRGLDTRQSVAFELYDRLHRRGIKTFMDDPHLLGHPISPLSMLQSKNQDGNKILPIFYRVEPSDVRHRRNFEEAFTKHENSGQHTSEKVQQWRDALENMASISGWHTQNFRSDRELVDAVVDFVCRKVLPTAVESTRDVQAFEQTRPRPTTQEERLEEVPGHEDLRPARSSNI</sequence>
<evidence type="ECO:0000256" key="2">
    <source>
        <dbReference type="SAM" id="MobiDB-lite"/>
    </source>
</evidence>
<accession>A0AAW1WWC0</accession>
<evidence type="ECO:0000256" key="1">
    <source>
        <dbReference type="ARBA" id="ARBA00023027"/>
    </source>
</evidence>
<reference evidence="5 6" key="1">
    <citation type="journal article" date="2023" name="G3 (Bethesda)">
        <title>A chromosome-length genome assembly and annotation of blackberry (Rubus argutus, cv. 'Hillquist').</title>
        <authorList>
            <person name="Bruna T."/>
            <person name="Aryal R."/>
            <person name="Dudchenko O."/>
            <person name="Sargent D.J."/>
            <person name="Mead D."/>
            <person name="Buti M."/>
            <person name="Cavallini A."/>
            <person name="Hytonen T."/>
            <person name="Andres J."/>
            <person name="Pham M."/>
            <person name="Weisz D."/>
            <person name="Mascagni F."/>
            <person name="Usai G."/>
            <person name="Natali L."/>
            <person name="Bassil N."/>
            <person name="Fernandez G.E."/>
            <person name="Lomsadze A."/>
            <person name="Armour M."/>
            <person name="Olukolu B."/>
            <person name="Poorten T."/>
            <person name="Britton C."/>
            <person name="Davik J."/>
            <person name="Ashrafi H."/>
            <person name="Aiden E.L."/>
            <person name="Borodovsky M."/>
            <person name="Worthington M."/>
        </authorList>
    </citation>
    <scope>NUCLEOTIDE SEQUENCE [LARGE SCALE GENOMIC DNA]</scope>
    <source>
        <strain evidence="5">PI 553951</strain>
    </source>
</reference>
<feature type="chain" id="PRO_5043418883" description="TIR domain-containing protein" evidence="3">
    <location>
        <begin position="22"/>
        <end position="211"/>
    </location>
</feature>
<dbReference type="PROSITE" id="PS50104">
    <property type="entry name" value="TIR"/>
    <property type="match status" value="1"/>
</dbReference>
<name>A0AAW1WWC0_RUBAR</name>
<keyword evidence="3" id="KW-0732">Signal</keyword>
<feature type="region of interest" description="Disordered" evidence="2">
    <location>
        <begin position="176"/>
        <end position="211"/>
    </location>
</feature>
<evidence type="ECO:0000313" key="5">
    <source>
        <dbReference type="EMBL" id="KAK9928064.1"/>
    </source>
</evidence>
<organism evidence="5 6">
    <name type="scientific">Rubus argutus</name>
    <name type="common">Southern blackberry</name>
    <dbReference type="NCBI Taxonomy" id="59490"/>
    <lineage>
        <taxon>Eukaryota</taxon>
        <taxon>Viridiplantae</taxon>
        <taxon>Streptophyta</taxon>
        <taxon>Embryophyta</taxon>
        <taxon>Tracheophyta</taxon>
        <taxon>Spermatophyta</taxon>
        <taxon>Magnoliopsida</taxon>
        <taxon>eudicotyledons</taxon>
        <taxon>Gunneridae</taxon>
        <taxon>Pentapetalae</taxon>
        <taxon>rosids</taxon>
        <taxon>fabids</taxon>
        <taxon>Rosales</taxon>
        <taxon>Rosaceae</taxon>
        <taxon>Rosoideae</taxon>
        <taxon>Rosoideae incertae sedis</taxon>
        <taxon>Rubus</taxon>
    </lineage>
</organism>
<evidence type="ECO:0000313" key="6">
    <source>
        <dbReference type="Proteomes" id="UP001457282"/>
    </source>
</evidence>
<dbReference type="SMART" id="SM00255">
    <property type="entry name" value="TIR"/>
    <property type="match status" value="1"/>
</dbReference>
<keyword evidence="6" id="KW-1185">Reference proteome</keyword>
<feature type="compositionally biased region" description="Basic and acidic residues" evidence="2">
    <location>
        <begin position="189"/>
        <end position="205"/>
    </location>
</feature>
<dbReference type="InterPro" id="IPR000157">
    <property type="entry name" value="TIR_dom"/>
</dbReference>
<evidence type="ECO:0000256" key="3">
    <source>
        <dbReference type="SAM" id="SignalP"/>
    </source>
</evidence>
<dbReference type="InterPro" id="IPR035897">
    <property type="entry name" value="Toll_tir_struct_dom_sf"/>
</dbReference>
<dbReference type="EMBL" id="JBEDUW010000005">
    <property type="protein sequence ID" value="KAK9928064.1"/>
    <property type="molecule type" value="Genomic_DNA"/>
</dbReference>
<dbReference type="Proteomes" id="UP001457282">
    <property type="component" value="Unassembled WGS sequence"/>
</dbReference>
<dbReference type="PANTHER" id="PTHR32009:SF115">
    <property type="entry name" value="RPP1-LIKE DISEASE RESISTANCE PROTEIN-RELATED"/>
    <property type="match status" value="1"/>
</dbReference>
<dbReference type="Gene3D" id="3.40.50.10140">
    <property type="entry name" value="Toll/interleukin-1 receptor homology (TIR) domain"/>
    <property type="match status" value="2"/>
</dbReference>
<dbReference type="SUPFAM" id="SSF52200">
    <property type="entry name" value="Toll/Interleukin receptor TIR domain"/>
    <property type="match status" value="1"/>
</dbReference>
<feature type="domain" description="TIR" evidence="4">
    <location>
        <begin position="31"/>
        <end position="166"/>
    </location>
</feature>
<dbReference type="PANTHER" id="PTHR32009">
    <property type="entry name" value="TMV RESISTANCE PROTEIN N-LIKE"/>
    <property type="match status" value="1"/>
</dbReference>
<protein>
    <recommendedName>
        <fullName evidence="4">TIR domain-containing protein</fullName>
    </recommendedName>
</protein>
<comment type="caution">
    <text evidence="5">The sequence shown here is derived from an EMBL/GenBank/DDBJ whole genome shotgun (WGS) entry which is preliminary data.</text>
</comment>
<feature type="signal peptide" evidence="3">
    <location>
        <begin position="1"/>
        <end position="21"/>
    </location>
</feature>
<dbReference type="AlphaFoldDB" id="A0AAW1WWC0"/>
<keyword evidence="1" id="KW-0520">NAD</keyword>
<proteinExistence type="predicted"/>
<evidence type="ECO:0000259" key="4">
    <source>
        <dbReference type="PROSITE" id="PS50104"/>
    </source>
</evidence>
<dbReference type="GO" id="GO:0007165">
    <property type="term" value="P:signal transduction"/>
    <property type="evidence" value="ECO:0007669"/>
    <property type="project" value="InterPro"/>
</dbReference>
<gene>
    <name evidence="5" type="ORF">M0R45_025218</name>
</gene>
<dbReference type="Pfam" id="PF01582">
    <property type="entry name" value="TIR"/>
    <property type="match status" value="2"/>
</dbReference>